<reference evidence="2" key="1">
    <citation type="submission" date="2022-04" db="EMBL/GenBank/DDBJ databases">
        <authorList>
            <person name="Ren T."/>
        </authorList>
    </citation>
    <scope>NUCLEOTIDE SEQUENCE</scope>
    <source>
        <strain evidence="2">F63249</strain>
    </source>
</reference>
<dbReference type="Pfam" id="PF14015">
    <property type="entry name" value="DUF4231"/>
    <property type="match status" value="1"/>
</dbReference>
<name>A0ABT0H9V3_9FLAO</name>
<evidence type="ECO:0000313" key="3">
    <source>
        <dbReference type="Proteomes" id="UP001203687"/>
    </source>
</evidence>
<protein>
    <submittedName>
        <fullName evidence="2">DUF4231 domain-containing protein</fullName>
    </submittedName>
</protein>
<feature type="transmembrane region" description="Helical" evidence="1">
    <location>
        <begin position="65"/>
        <end position="85"/>
    </location>
</feature>
<dbReference type="NCBIfam" id="NF033634">
    <property type="entry name" value="SLATT_1"/>
    <property type="match status" value="1"/>
</dbReference>
<accession>A0ABT0H9V3</accession>
<gene>
    <name evidence="2" type="ORF">MUY34_10995</name>
</gene>
<proteinExistence type="predicted"/>
<keyword evidence="1" id="KW-0812">Transmembrane</keyword>
<keyword evidence="1" id="KW-0472">Membrane</keyword>
<comment type="caution">
    <text evidence="2">The sequence shown here is derived from an EMBL/GenBank/DDBJ whole genome shotgun (WGS) entry which is preliminary data.</text>
</comment>
<dbReference type="EMBL" id="JALPQF010000010">
    <property type="protein sequence ID" value="MCK8481153.1"/>
    <property type="molecule type" value="Genomic_DNA"/>
</dbReference>
<organism evidence="2 3">
    <name type="scientific">Psychroserpens algicola</name>
    <dbReference type="NCBI Taxonomy" id="1719034"/>
    <lineage>
        <taxon>Bacteria</taxon>
        <taxon>Pseudomonadati</taxon>
        <taxon>Bacteroidota</taxon>
        <taxon>Flavobacteriia</taxon>
        <taxon>Flavobacteriales</taxon>
        <taxon>Flavobacteriaceae</taxon>
        <taxon>Psychroserpens</taxon>
    </lineage>
</organism>
<sequence>MEEQINFLENALKQNRAKYSVQRRYMFRLVKLYKYPLVVLSAISTIVLGLQLGENIELIQWQKNIALVITAAITLLTTLMTFWNIEEYWIQNKVIEQQLEILQQKFEYEKSKGFSQDMLKAIFSELQNVIGQHHTYWKNALGERDNDTKTE</sequence>
<dbReference type="Proteomes" id="UP001203687">
    <property type="component" value="Unassembled WGS sequence"/>
</dbReference>
<dbReference type="RefSeq" id="WP_248413151.1">
    <property type="nucleotide sequence ID" value="NZ_JALPQF010000010.1"/>
</dbReference>
<keyword evidence="1" id="KW-1133">Transmembrane helix</keyword>
<keyword evidence="3" id="KW-1185">Reference proteome</keyword>
<evidence type="ECO:0000256" key="1">
    <source>
        <dbReference type="SAM" id="Phobius"/>
    </source>
</evidence>
<evidence type="ECO:0000313" key="2">
    <source>
        <dbReference type="EMBL" id="MCK8481153.1"/>
    </source>
</evidence>
<feature type="transmembrane region" description="Helical" evidence="1">
    <location>
        <begin position="32"/>
        <end position="53"/>
    </location>
</feature>
<dbReference type="InterPro" id="IPR025325">
    <property type="entry name" value="DUF4231"/>
</dbReference>